<evidence type="ECO:0000256" key="1">
    <source>
        <dbReference type="SAM" id="Phobius"/>
    </source>
</evidence>
<dbReference type="RefSeq" id="WP_338448752.1">
    <property type="nucleotide sequence ID" value="NZ_CP137640.1"/>
</dbReference>
<sequence>MNQMLKLASSILYWKYSREEESYERNLKIYNIYNSLGISNIIVCIILFFLILGIGSKFSDSASVLDSAFMISLMFGFIHYLLQKLHALEVYIKVKQALGDASAKQE</sequence>
<keyword evidence="1" id="KW-1133">Transmembrane helix</keyword>
<organism evidence="2 3">
    <name type="scientific">Niallia oryzisoli</name>
    <dbReference type="NCBI Taxonomy" id="1737571"/>
    <lineage>
        <taxon>Bacteria</taxon>
        <taxon>Bacillati</taxon>
        <taxon>Bacillota</taxon>
        <taxon>Bacilli</taxon>
        <taxon>Bacillales</taxon>
        <taxon>Bacillaceae</taxon>
        <taxon>Niallia</taxon>
    </lineage>
</organism>
<feature type="transmembrane region" description="Helical" evidence="1">
    <location>
        <begin position="32"/>
        <end position="55"/>
    </location>
</feature>
<feature type="transmembrane region" description="Helical" evidence="1">
    <location>
        <begin position="61"/>
        <end position="82"/>
    </location>
</feature>
<reference evidence="2 3" key="1">
    <citation type="submission" date="2023-10" db="EMBL/GenBank/DDBJ databases">
        <title>Niallia locisalis sp.nov. isolated from a salt pond sample.</title>
        <authorList>
            <person name="Li X.-J."/>
            <person name="Dong L."/>
        </authorList>
    </citation>
    <scope>NUCLEOTIDE SEQUENCE [LARGE SCALE GENOMIC DNA]</scope>
    <source>
        <strain evidence="2 3">DSM 29761</strain>
    </source>
</reference>
<evidence type="ECO:0000313" key="3">
    <source>
        <dbReference type="Proteomes" id="UP001357223"/>
    </source>
</evidence>
<name>A0ABZ2CC12_9BACI</name>
<dbReference type="EMBL" id="CP137640">
    <property type="protein sequence ID" value="WVX79821.1"/>
    <property type="molecule type" value="Genomic_DNA"/>
</dbReference>
<gene>
    <name evidence="2" type="ORF">R4Z09_21405</name>
</gene>
<keyword evidence="3" id="KW-1185">Reference proteome</keyword>
<dbReference type="Proteomes" id="UP001357223">
    <property type="component" value="Chromosome"/>
</dbReference>
<proteinExistence type="predicted"/>
<keyword evidence="1" id="KW-0472">Membrane</keyword>
<accession>A0ABZ2CC12</accession>
<protein>
    <submittedName>
        <fullName evidence="2">Uncharacterized protein</fullName>
    </submittedName>
</protein>
<keyword evidence="1" id="KW-0812">Transmembrane</keyword>
<evidence type="ECO:0000313" key="2">
    <source>
        <dbReference type="EMBL" id="WVX79821.1"/>
    </source>
</evidence>